<dbReference type="InterPro" id="IPR003660">
    <property type="entry name" value="HAMP_dom"/>
</dbReference>
<reference evidence="10 11" key="1">
    <citation type="submission" date="2016-01" db="EMBL/GenBank/DDBJ databases">
        <title>Complete Genome Sequence of Paenibacillus yonginensis DCY84, a novel Plant Growth-Promoting Bacteria with Elicitation of Induced Systemic Resistance.</title>
        <authorList>
            <person name="Kim Y.J."/>
            <person name="Yang D.C."/>
            <person name="Sukweenadhi J."/>
        </authorList>
    </citation>
    <scope>NUCLEOTIDE SEQUENCE [LARGE SCALE GENOMIC DNA]</scope>
    <source>
        <strain evidence="10 11">DCY84</strain>
    </source>
</reference>
<dbReference type="InterPro" id="IPR050640">
    <property type="entry name" value="Bact_2-comp_sensor_kinase"/>
</dbReference>
<feature type="domain" description="HAMP" evidence="9">
    <location>
        <begin position="335"/>
        <end position="387"/>
    </location>
</feature>
<feature type="compositionally biased region" description="Basic and acidic residues" evidence="7">
    <location>
        <begin position="569"/>
        <end position="578"/>
    </location>
</feature>
<dbReference type="PANTHER" id="PTHR34220">
    <property type="entry name" value="SENSOR HISTIDINE KINASE YPDA"/>
    <property type="match status" value="1"/>
</dbReference>
<feature type="compositionally biased region" description="Polar residues" evidence="7">
    <location>
        <begin position="559"/>
        <end position="568"/>
    </location>
</feature>
<dbReference type="SUPFAM" id="SSF158472">
    <property type="entry name" value="HAMP domain-like"/>
    <property type="match status" value="1"/>
</dbReference>
<dbReference type="Pfam" id="PF02518">
    <property type="entry name" value="HATPase_c"/>
    <property type="match status" value="1"/>
</dbReference>
<dbReference type="CDD" id="cd06225">
    <property type="entry name" value="HAMP"/>
    <property type="match status" value="1"/>
</dbReference>
<dbReference type="OrthoDB" id="9776552at2"/>
<dbReference type="GO" id="GO:0005886">
    <property type="term" value="C:plasma membrane"/>
    <property type="evidence" value="ECO:0007669"/>
    <property type="project" value="UniProtKB-SubCell"/>
</dbReference>
<proteinExistence type="predicted"/>
<dbReference type="AlphaFoldDB" id="A0A1B1N546"/>
<dbReference type="KEGG" id="pyg:AWM70_19945"/>
<dbReference type="InterPro" id="IPR003594">
    <property type="entry name" value="HATPase_dom"/>
</dbReference>
<dbReference type="Gene3D" id="6.10.340.10">
    <property type="match status" value="1"/>
</dbReference>
<dbReference type="InterPro" id="IPR036890">
    <property type="entry name" value="HATPase_C_sf"/>
</dbReference>
<comment type="subcellular location">
    <subcellularLocation>
        <location evidence="1">Cell membrane</location>
        <topology evidence="1">Multi-pass membrane protein</topology>
    </subcellularLocation>
</comment>
<keyword evidence="11" id="KW-1185">Reference proteome</keyword>
<dbReference type="GO" id="GO:0000155">
    <property type="term" value="F:phosphorelay sensor kinase activity"/>
    <property type="evidence" value="ECO:0007669"/>
    <property type="project" value="InterPro"/>
</dbReference>
<dbReference type="PANTHER" id="PTHR34220:SF7">
    <property type="entry name" value="SENSOR HISTIDINE KINASE YPDA"/>
    <property type="match status" value="1"/>
</dbReference>
<dbReference type="STRING" id="1462996.AWM70_19945"/>
<dbReference type="Proteomes" id="UP000092573">
    <property type="component" value="Chromosome"/>
</dbReference>
<protein>
    <recommendedName>
        <fullName evidence="9">HAMP domain-containing protein</fullName>
    </recommendedName>
</protein>
<evidence type="ECO:0000256" key="2">
    <source>
        <dbReference type="ARBA" id="ARBA00022475"/>
    </source>
</evidence>
<evidence type="ECO:0000256" key="1">
    <source>
        <dbReference type="ARBA" id="ARBA00004651"/>
    </source>
</evidence>
<accession>A0A1B1N546</accession>
<evidence type="ECO:0000256" key="7">
    <source>
        <dbReference type="SAM" id="MobiDB-lite"/>
    </source>
</evidence>
<dbReference type="InterPro" id="IPR010559">
    <property type="entry name" value="Sig_transdc_His_kin_internal"/>
</dbReference>
<evidence type="ECO:0000256" key="6">
    <source>
        <dbReference type="ARBA" id="ARBA00023136"/>
    </source>
</evidence>
<evidence type="ECO:0000313" key="11">
    <source>
        <dbReference type="Proteomes" id="UP000092573"/>
    </source>
</evidence>
<sequence length="641" mass="72718">MIRNSIRKKLLILLLAATMIPICSSIVISYYYTRHSVTETAIEQNSSRIELGKLNALNYFNTLNQLSVSIYSGINVADSLYTYLENTRKTPVSTSEAVATSYDPVYMHLFNLYQTDKDIYQMHFYIANGSQSNLWVNGYFRREYNPGYRMPKNQDGEYKAFIQPTHINNQYGLKDALPLSKIAEVPVFTLNRPMYLAPTVAVLGYLSIDVRLDGLNQIFDNLYSPERHEQLYLLDQDGRFLYSSQAEDYGTVMQEGWEKKLKATEGSGHFEWRDGSFSGIIFYDHLDTGYMNTVVVKKIPFTDLYHSANELTGINSGIAAASLIVAMIGTVLISLQITRPLKQLLLYVKKVQKGNLLVPMNVASSDEIGILARRMETMMETIDELILREYKLELANKTNQLKALQAQINPHFLYNAMQLIGTQALHSGSTNTYRLVGNLAKMMRYSMNNEETEVPLRREIEHVKAYLELQRERFEGELEYSLDFEEATLRITVPKMLLQPLVENYFKHGYDGRIGKGDISLRGYVEGEGKRLVLQIDDNGTGMEPEALKRLVQRIESMDQGTTVQGQERQTEEKAHSELELLSAGGESRSSGEGGIGWLNVVSRLRLQYGNGVAIRLENRPSSGLSIRIMIPLQGEKEDLG</sequence>
<keyword evidence="8" id="KW-1133">Transmembrane helix</keyword>
<keyword evidence="3" id="KW-0597">Phosphoprotein</keyword>
<organism evidence="10 11">
    <name type="scientific">Paenibacillus yonginensis</name>
    <dbReference type="NCBI Taxonomy" id="1462996"/>
    <lineage>
        <taxon>Bacteria</taxon>
        <taxon>Bacillati</taxon>
        <taxon>Bacillota</taxon>
        <taxon>Bacilli</taxon>
        <taxon>Bacillales</taxon>
        <taxon>Paenibacillaceae</taxon>
        <taxon>Paenibacillus</taxon>
    </lineage>
</organism>
<dbReference type="EMBL" id="CP014167">
    <property type="protein sequence ID" value="ANS76568.1"/>
    <property type="molecule type" value="Genomic_DNA"/>
</dbReference>
<dbReference type="PROSITE" id="PS50885">
    <property type="entry name" value="HAMP"/>
    <property type="match status" value="1"/>
</dbReference>
<keyword evidence="4" id="KW-0808">Transferase</keyword>
<dbReference type="Pfam" id="PF00672">
    <property type="entry name" value="HAMP"/>
    <property type="match status" value="1"/>
</dbReference>
<dbReference type="SMART" id="SM00304">
    <property type="entry name" value="HAMP"/>
    <property type="match status" value="1"/>
</dbReference>
<dbReference type="Gene3D" id="3.30.565.10">
    <property type="entry name" value="Histidine kinase-like ATPase, C-terminal domain"/>
    <property type="match status" value="1"/>
</dbReference>
<dbReference type="SUPFAM" id="SSF55874">
    <property type="entry name" value="ATPase domain of HSP90 chaperone/DNA topoisomerase II/histidine kinase"/>
    <property type="match status" value="1"/>
</dbReference>
<dbReference type="Pfam" id="PF06580">
    <property type="entry name" value="His_kinase"/>
    <property type="match status" value="1"/>
</dbReference>
<evidence type="ECO:0000256" key="8">
    <source>
        <dbReference type="SAM" id="Phobius"/>
    </source>
</evidence>
<keyword evidence="8" id="KW-0812">Transmembrane</keyword>
<evidence type="ECO:0000259" key="9">
    <source>
        <dbReference type="PROSITE" id="PS50885"/>
    </source>
</evidence>
<keyword evidence="5" id="KW-0418">Kinase</keyword>
<evidence type="ECO:0000313" key="10">
    <source>
        <dbReference type="EMBL" id="ANS76568.1"/>
    </source>
</evidence>
<evidence type="ECO:0000256" key="5">
    <source>
        <dbReference type="ARBA" id="ARBA00022777"/>
    </source>
</evidence>
<keyword evidence="2" id="KW-1003">Cell membrane</keyword>
<dbReference type="RefSeq" id="WP_068699347.1">
    <property type="nucleotide sequence ID" value="NZ_CP014167.1"/>
</dbReference>
<keyword evidence="6 8" id="KW-0472">Membrane</keyword>
<gene>
    <name evidence="10" type="ORF">AWM70_19945</name>
</gene>
<evidence type="ECO:0000256" key="4">
    <source>
        <dbReference type="ARBA" id="ARBA00022679"/>
    </source>
</evidence>
<name>A0A1B1N546_9BACL</name>
<feature type="transmembrane region" description="Helical" evidence="8">
    <location>
        <begin position="317"/>
        <end position="335"/>
    </location>
</feature>
<feature type="region of interest" description="Disordered" evidence="7">
    <location>
        <begin position="559"/>
        <end position="578"/>
    </location>
</feature>
<evidence type="ECO:0000256" key="3">
    <source>
        <dbReference type="ARBA" id="ARBA00022553"/>
    </source>
</evidence>